<dbReference type="SUPFAM" id="SSF46894">
    <property type="entry name" value="C-terminal effector domain of the bipartite response regulators"/>
    <property type="match status" value="1"/>
</dbReference>
<dbReference type="InterPro" id="IPR051677">
    <property type="entry name" value="AfsR-DnrI-RedD_regulator"/>
</dbReference>
<proteinExistence type="inferred from homology"/>
<dbReference type="PANTHER" id="PTHR35807">
    <property type="entry name" value="TRANSCRIPTIONAL REGULATOR REDD-RELATED"/>
    <property type="match status" value="1"/>
</dbReference>
<dbReference type="GO" id="GO:0043531">
    <property type="term" value="F:ADP binding"/>
    <property type="evidence" value="ECO:0007669"/>
    <property type="project" value="InterPro"/>
</dbReference>
<dbReference type="Gene3D" id="1.25.40.10">
    <property type="entry name" value="Tetratricopeptide repeat domain"/>
    <property type="match status" value="3"/>
</dbReference>
<dbReference type="GO" id="GO:0000160">
    <property type="term" value="P:phosphorelay signal transduction system"/>
    <property type="evidence" value="ECO:0007669"/>
    <property type="project" value="InterPro"/>
</dbReference>
<dbReference type="SUPFAM" id="SSF52540">
    <property type="entry name" value="P-loop containing nucleoside triphosphate hydrolases"/>
    <property type="match status" value="1"/>
</dbReference>
<dbReference type="Gene3D" id="1.10.10.10">
    <property type="entry name" value="Winged helix-like DNA-binding domain superfamily/Winged helix DNA-binding domain"/>
    <property type="match status" value="1"/>
</dbReference>
<keyword evidence="9" id="KW-1185">Reference proteome</keyword>
<dbReference type="PRINTS" id="PR00364">
    <property type="entry name" value="DISEASERSIST"/>
</dbReference>
<organism evidence="8 9">
    <name type="scientific">Stackebrandtia endophytica</name>
    <dbReference type="NCBI Taxonomy" id="1496996"/>
    <lineage>
        <taxon>Bacteria</taxon>
        <taxon>Bacillati</taxon>
        <taxon>Actinomycetota</taxon>
        <taxon>Actinomycetes</taxon>
        <taxon>Glycomycetales</taxon>
        <taxon>Glycomycetaceae</taxon>
        <taxon>Stackebrandtia</taxon>
    </lineage>
</organism>
<dbReference type="PROSITE" id="PS51755">
    <property type="entry name" value="OMPR_PHOB"/>
    <property type="match status" value="1"/>
</dbReference>
<reference evidence="8 9" key="1">
    <citation type="submission" date="2019-06" db="EMBL/GenBank/DDBJ databases">
        <title>Sequencing the genomes of 1000 actinobacteria strains.</title>
        <authorList>
            <person name="Klenk H.-P."/>
        </authorList>
    </citation>
    <scope>NUCLEOTIDE SEQUENCE [LARGE SCALE GENOMIC DNA]</scope>
    <source>
        <strain evidence="8 9">DSM 45928</strain>
    </source>
</reference>
<evidence type="ECO:0000256" key="4">
    <source>
        <dbReference type="ARBA" id="ARBA00023163"/>
    </source>
</evidence>
<dbReference type="InterPro" id="IPR002182">
    <property type="entry name" value="NB-ARC"/>
</dbReference>
<dbReference type="Pfam" id="PF00931">
    <property type="entry name" value="NB-ARC"/>
    <property type="match status" value="1"/>
</dbReference>
<feature type="compositionally biased region" description="Basic and acidic residues" evidence="6">
    <location>
        <begin position="255"/>
        <end position="273"/>
    </location>
</feature>
<dbReference type="AlphaFoldDB" id="A0A543ASK6"/>
<sequence length="1085" mass="118857">MIIRILGGVEIHNGDRWVKAGTPKQQCVLASLSMAAGKSVTLEDLAHRVWGGSPPRSTRGILYGHITRLRDLLKAHPSVTLSRANTDGYRLDVTACEVDVFHMRDLVEQARGAAVNGDHAEAAQRWRAALDQWHGTPLSGVAGDWADRVRAGLAAERLAVLVGLFEAELELGHHHENLHDLEVAARAHPQAEVLTGLLMTALYRCDRAGDALDRYRRLSDRLRGSLGHEPGPGLRRLHQRILRNDTGLYRSVGGSREESASPRGPDVRPETDSPVKSLKQLPATSPAFTGRDGELARLTGWLRRAAEPAVSVASVSIIDGMPGVGKTALAVHAAAAAVAHYPEGQIFIDLHGYSAGLSPIDPQDVMHRVLTSLGTPANAIPEPGEQRAAAYRSALADHRMLLVFDNVFDEAQLRPLLPGLSGCAVLATSRRRMVDIDDVVPVALGPLDRVEAIRLFTCIRGVERTPADDAVLTEIVDLCGQLPLAIRIAAARLRQRPHWTLTSLRDKLSDEDRRLSELSSGERGVEMSMRVSFRHLPSDQQRLFRRLGRFPGPDFTAAAVGAIDDPVGAEPLLEELVDVNLIEAPRPGRYRMHDLVKVFVQDLAVDDDLESRLHAWYLYRSYSAGEQFNEMSRAFTLPPPPADLDVAIADSTTGRAWFTEEYANLLAVISAARRRGDETTAWQLAVLVSTHFCDVGDRHRLRRAVEVGMPAARSDEHLDAQATLHLHLGYAVSLGDDAETAIPHYREAVEVAREADNALVEAMALRRIGFFYYGQGRLEESMRFLRREEQVSGRLSPAQQDGSRDAIAVVAMDLGLLVEARDRWEEMLERLKERRDGKATLLGNLALVHARLGEFDLAWQREAEHDRILDRTGGGEFEQMLGLARKSYMHTMAENHDAARDAAVAAGKLIEAADLTAYRPVYLVALAASWDGNPEAAETAARQAIKAADQTGNQTALTRANAILATALTERRSPVAAMSAAETALSHARRTGHKLAQAEAYIAAARVHAAIDDLTEAVRLATTGLTIQSIAQHRPGQAITHTLLADLSDRLGDTTTTRRHREAAVELYTFMGNRHAVTRLTAPHR</sequence>
<dbReference type="InterPro" id="IPR001867">
    <property type="entry name" value="OmpR/PhoB-type_DNA-bd"/>
</dbReference>
<dbReference type="EMBL" id="VFOW01000001">
    <property type="protein sequence ID" value="TQL75536.1"/>
    <property type="molecule type" value="Genomic_DNA"/>
</dbReference>
<gene>
    <name evidence="8" type="ORF">FB566_1043</name>
</gene>
<dbReference type="RefSeq" id="WP_142035546.1">
    <property type="nucleotide sequence ID" value="NZ_JBHTGS010000001.1"/>
</dbReference>
<dbReference type="SUPFAM" id="SSF48452">
    <property type="entry name" value="TPR-like"/>
    <property type="match status" value="3"/>
</dbReference>
<name>A0A543ASK6_9ACTN</name>
<dbReference type="PANTHER" id="PTHR35807:SF1">
    <property type="entry name" value="TRANSCRIPTIONAL REGULATOR REDD"/>
    <property type="match status" value="1"/>
</dbReference>
<keyword evidence="3 5" id="KW-0238">DNA-binding</keyword>
<accession>A0A543ASK6</accession>
<dbReference type="Gene3D" id="3.40.50.300">
    <property type="entry name" value="P-loop containing nucleotide triphosphate hydrolases"/>
    <property type="match status" value="1"/>
</dbReference>
<comment type="caution">
    <text evidence="8">The sequence shown here is derived from an EMBL/GenBank/DDBJ whole genome shotgun (WGS) entry which is preliminary data.</text>
</comment>
<evidence type="ECO:0000256" key="2">
    <source>
        <dbReference type="ARBA" id="ARBA00023015"/>
    </source>
</evidence>
<dbReference type="GO" id="GO:0003677">
    <property type="term" value="F:DNA binding"/>
    <property type="evidence" value="ECO:0007669"/>
    <property type="project" value="UniProtKB-UniRule"/>
</dbReference>
<dbReference type="InterPro" id="IPR027417">
    <property type="entry name" value="P-loop_NTPase"/>
</dbReference>
<protein>
    <submittedName>
        <fullName evidence="8">DNA-binding SARP family transcriptional activator</fullName>
    </submittedName>
</protein>
<feature type="region of interest" description="Disordered" evidence="6">
    <location>
        <begin position="248"/>
        <end position="286"/>
    </location>
</feature>
<evidence type="ECO:0000256" key="5">
    <source>
        <dbReference type="PROSITE-ProRule" id="PRU01091"/>
    </source>
</evidence>
<dbReference type="GO" id="GO:0006355">
    <property type="term" value="P:regulation of DNA-templated transcription"/>
    <property type="evidence" value="ECO:0007669"/>
    <property type="project" value="InterPro"/>
</dbReference>
<dbReference type="SMART" id="SM01043">
    <property type="entry name" value="BTAD"/>
    <property type="match status" value="1"/>
</dbReference>
<feature type="domain" description="OmpR/PhoB-type" evidence="7">
    <location>
        <begin position="1"/>
        <end position="93"/>
    </location>
</feature>
<evidence type="ECO:0000313" key="8">
    <source>
        <dbReference type="EMBL" id="TQL75536.1"/>
    </source>
</evidence>
<dbReference type="Proteomes" id="UP000317043">
    <property type="component" value="Unassembled WGS sequence"/>
</dbReference>
<dbReference type="Pfam" id="PF03704">
    <property type="entry name" value="BTAD"/>
    <property type="match status" value="1"/>
</dbReference>
<dbReference type="InterPro" id="IPR011990">
    <property type="entry name" value="TPR-like_helical_dom_sf"/>
</dbReference>
<dbReference type="InterPro" id="IPR005158">
    <property type="entry name" value="BTAD"/>
</dbReference>
<feature type="DNA-binding region" description="OmpR/PhoB-type" evidence="5">
    <location>
        <begin position="1"/>
        <end position="93"/>
    </location>
</feature>
<dbReference type="OrthoDB" id="5521887at2"/>
<keyword evidence="2" id="KW-0805">Transcription regulation</keyword>
<evidence type="ECO:0000256" key="6">
    <source>
        <dbReference type="SAM" id="MobiDB-lite"/>
    </source>
</evidence>
<dbReference type="InterPro" id="IPR016032">
    <property type="entry name" value="Sig_transdc_resp-reg_C-effctor"/>
</dbReference>
<dbReference type="CDD" id="cd15831">
    <property type="entry name" value="BTAD"/>
    <property type="match status" value="1"/>
</dbReference>
<dbReference type="InterPro" id="IPR036388">
    <property type="entry name" value="WH-like_DNA-bd_sf"/>
</dbReference>
<comment type="similarity">
    <text evidence="1">Belongs to the AfsR/DnrI/RedD regulatory family.</text>
</comment>
<evidence type="ECO:0000256" key="1">
    <source>
        <dbReference type="ARBA" id="ARBA00005820"/>
    </source>
</evidence>
<keyword evidence="4" id="KW-0804">Transcription</keyword>
<dbReference type="InParanoid" id="A0A543ASK6"/>
<evidence type="ECO:0000313" key="9">
    <source>
        <dbReference type="Proteomes" id="UP000317043"/>
    </source>
</evidence>
<evidence type="ECO:0000259" key="7">
    <source>
        <dbReference type="PROSITE" id="PS51755"/>
    </source>
</evidence>
<dbReference type="SMART" id="SM00862">
    <property type="entry name" value="Trans_reg_C"/>
    <property type="match status" value="1"/>
</dbReference>
<dbReference type="Pfam" id="PF00486">
    <property type="entry name" value="Trans_reg_C"/>
    <property type="match status" value="1"/>
</dbReference>
<evidence type="ECO:0000256" key="3">
    <source>
        <dbReference type="ARBA" id="ARBA00023125"/>
    </source>
</evidence>